<keyword evidence="2" id="KW-1185">Reference proteome</keyword>
<protein>
    <submittedName>
        <fullName evidence="1">Uncharacterized protein</fullName>
    </submittedName>
</protein>
<proteinExistence type="predicted"/>
<organism evidence="2">
    <name type="scientific">Selaginella moellendorffii</name>
    <name type="common">Spikemoss</name>
    <dbReference type="NCBI Taxonomy" id="88036"/>
    <lineage>
        <taxon>Eukaryota</taxon>
        <taxon>Viridiplantae</taxon>
        <taxon>Streptophyta</taxon>
        <taxon>Embryophyta</taxon>
        <taxon>Tracheophyta</taxon>
        <taxon>Lycopodiopsida</taxon>
        <taxon>Selaginellales</taxon>
        <taxon>Selaginellaceae</taxon>
        <taxon>Selaginella</taxon>
    </lineage>
</organism>
<dbReference type="InParanoid" id="D8RWR4"/>
<dbReference type="HOGENOM" id="CLU_1356704_0_0_1"/>
<dbReference type="Proteomes" id="UP000001514">
    <property type="component" value="Unassembled WGS sequence"/>
</dbReference>
<name>D8RWR4_SELML</name>
<dbReference type="AlphaFoldDB" id="D8RWR4"/>
<evidence type="ECO:0000313" key="2">
    <source>
        <dbReference type="Proteomes" id="UP000001514"/>
    </source>
</evidence>
<reference evidence="1 2" key="1">
    <citation type="journal article" date="2011" name="Science">
        <title>The Selaginella genome identifies genetic changes associated with the evolution of vascular plants.</title>
        <authorList>
            <person name="Banks J.A."/>
            <person name="Nishiyama T."/>
            <person name="Hasebe M."/>
            <person name="Bowman J.L."/>
            <person name="Gribskov M."/>
            <person name="dePamphilis C."/>
            <person name="Albert V.A."/>
            <person name="Aono N."/>
            <person name="Aoyama T."/>
            <person name="Ambrose B.A."/>
            <person name="Ashton N.W."/>
            <person name="Axtell M.J."/>
            <person name="Barker E."/>
            <person name="Barker M.S."/>
            <person name="Bennetzen J.L."/>
            <person name="Bonawitz N.D."/>
            <person name="Chapple C."/>
            <person name="Cheng C."/>
            <person name="Correa L.G."/>
            <person name="Dacre M."/>
            <person name="DeBarry J."/>
            <person name="Dreyer I."/>
            <person name="Elias M."/>
            <person name="Engstrom E.M."/>
            <person name="Estelle M."/>
            <person name="Feng L."/>
            <person name="Finet C."/>
            <person name="Floyd S.K."/>
            <person name="Frommer W.B."/>
            <person name="Fujita T."/>
            <person name="Gramzow L."/>
            <person name="Gutensohn M."/>
            <person name="Harholt J."/>
            <person name="Hattori M."/>
            <person name="Heyl A."/>
            <person name="Hirai T."/>
            <person name="Hiwatashi Y."/>
            <person name="Ishikawa M."/>
            <person name="Iwata M."/>
            <person name="Karol K.G."/>
            <person name="Koehler B."/>
            <person name="Kolukisaoglu U."/>
            <person name="Kubo M."/>
            <person name="Kurata T."/>
            <person name="Lalonde S."/>
            <person name="Li K."/>
            <person name="Li Y."/>
            <person name="Litt A."/>
            <person name="Lyons E."/>
            <person name="Manning G."/>
            <person name="Maruyama T."/>
            <person name="Michael T.P."/>
            <person name="Mikami K."/>
            <person name="Miyazaki S."/>
            <person name="Morinaga S."/>
            <person name="Murata T."/>
            <person name="Mueller-Roeber B."/>
            <person name="Nelson D.R."/>
            <person name="Obara M."/>
            <person name="Oguri Y."/>
            <person name="Olmstead R.G."/>
            <person name="Onodera N."/>
            <person name="Petersen B.L."/>
            <person name="Pils B."/>
            <person name="Prigge M."/>
            <person name="Rensing S.A."/>
            <person name="Riano-Pachon D.M."/>
            <person name="Roberts A.W."/>
            <person name="Sato Y."/>
            <person name="Scheller H.V."/>
            <person name="Schulz B."/>
            <person name="Schulz C."/>
            <person name="Shakirov E.V."/>
            <person name="Shibagaki N."/>
            <person name="Shinohara N."/>
            <person name="Shippen D.E."/>
            <person name="Soerensen I."/>
            <person name="Sotooka R."/>
            <person name="Sugimoto N."/>
            <person name="Sugita M."/>
            <person name="Sumikawa N."/>
            <person name="Tanurdzic M."/>
            <person name="Theissen G."/>
            <person name="Ulvskov P."/>
            <person name="Wakazuki S."/>
            <person name="Weng J.K."/>
            <person name="Willats W.W."/>
            <person name="Wipf D."/>
            <person name="Wolf P.G."/>
            <person name="Yang L."/>
            <person name="Zimmer A.D."/>
            <person name="Zhu Q."/>
            <person name="Mitros T."/>
            <person name="Hellsten U."/>
            <person name="Loque D."/>
            <person name="Otillar R."/>
            <person name="Salamov A."/>
            <person name="Schmutz J."/>
            <person name="Shapiro H."/>
            <person name="Lindquist E."/>
            <person name="Lucas S."/>
            <person name="Rokhsar D."/>
            <person name="Grigoriev I.V."/>
        </authorList>
    </citation>
    <scope>NUCLEOTIDE SEQUENCE [LARGE SCALE GENOMIC DNA]</scope>
</reference>
<dbReference type="Gramene" id="EFJ23134">
    <property type="protein sequence ID" value="EFJ23134"/>
    <property type="gene ID" value="SELMODRAFT_415631"/>
</dbReference>
<dbReference type="KEGG" id="smo:SELMODRAFT_415631"/>
<gene>
    <name evidence="1" type="ORF">SELMODRAFT_415631</name>
</gene>
<evidence type="ECO:0000313" key="1">
    <source>
        <dbReference type="EMBL" id="EFJ23134.1"/>
    </source>
</evidence>
<accession>D8RWR4</accession>
<sequence length="202" mass="22629">MENGARVTQKLVELDPKYGASYVLLANTFSAHPRKQVLPELHPDQCIQLKIFMLNEPDAKGSSTSSFTRVFTRSGAAATFTRRGKACVYRESLYVRDDKECNLLLDFEDGPMRFSMISTLGPLFRRVLCQRGEKVGSVVDSKFTNIVPHCALSFVLLSTYRGKGLAFVSGNSSLSIIDQRHMRAFLMRSGLIENLTLKKEIV</sequence>
<dbReference type="EMBL" id="GL377593">
    <property type="protein sequence ID" value="EFJ23134.1"/>
    <property type="molecule type" value="Genomic_DNA"/>
</dbReference>